<name>A0A166N798_9EURO</name>
<feature type="domain" description="DUF7580" evidence="2">
    <location>
        <begin position="384"/>
        <end position="568"/>
    </location>
</feature>
<dbReference type="PANTHER" id="PTHR37542:SF2">
    <property type="entry name" value="PROTEIN KINASE DOMAIN-CONTAINING PROTEIN"/>
    <property type="match status" value="1"/>
</dbReference>
<feature type="compositionally biased region" description="Acidic residues" evidence="1">
    <location>
        <begin position="852"/>
        <end position="865"/>
    </location>
</feature>
<dbReference type="EMBL" id="AZGZ01000028">
    <property type="protein sequence ID" value="KZZ88110.1"/>
    <property type="molecule type" value="Genomic_DNA"/>
</dbReference>
<feature type="compositionally biased region" description="Basic and acidic residues" evidence="1">
    <location>
        <begin position="1247"/>
        <end position="1261"/>
    </location>
</feature>
<feature type="compositionally biased region" description="Polar residues" evidence="1">
    <location>
        <begin position="789"/>
        <end position="802"/>
    </location>
</feature>
<comment type="caution">
    <text evidence="3">The sequence shown here is derived from an EMBL/GenBank/DDBJ whole genome shotgun (WGS) entry which is preliminary data.</text>
</comment>
<feature type="region of interest" description="Disordered" evidence="1">
    <location>
        <begin position="851"/>
        <end position="878"/>
    </location>
</feature>
<keyword evidence="3" id="KW-0418">Kinase</keyword>
<evidence type="ECO:0000256" key="1">
    <source>
        <dbReference type="SAM" id="MobiDB-lite"/>
    </source>
</evidence>
<dbReference type="Proteomes" id="UP000242877">
    <property type="component" value="Unassembled WGS sequence"/>
</dbReference>
<dbReference type="SUPFAM" id="SSF56112">
    <property type="entry name" value="Protein kinase-like (PK-like)"/>
    <property type="match status" value="1"/>
</dbReference>
<reference evidence="3 4" key="1">
    <citation type="journal article" date="2016" name="Genome Biol. Evol.">
        <title>Divergent and convergent evolution of fungal pathogenicity.</title>
        <authorList>
            <person name="Shang Y."/>
            <person name="Xiao G."/>
            <person name="Zheng P."/>
            <person name="Cen K."/>
            <person name="Zhan S."/>
            <person name="Wang C."/>
        </authorList>
    </citation>
    <scope>NUCLEOTIDE SEQUENCE [LARGE SCALE GENOMIC DNA]</scope>
    <source>
        <strain evidence="3 4">ARSEF 7405</strain>
    </source>
</reference>
<feature type="compositionally biased region" description="Low complexity" evidence="1">
    <location>
        <begin position="1210"/>
        <end position="1220"/>
    </location>
</feature>
<feature type="compositionally biased region" description="Basic and acidic residues" evidence="1">
    <location>
        <begin position="183"/>
        <end position="201"/>
    </location>
</feature>
<organism evidence="3 4">
    <name type="scientific">Ascosphaera apis ARSEF 7405</name>
    <dbReference type="NCBI Taxonomy" id="392613"/>
    <lineage>
        <taxon>Eukaryota</taxon>
        <taxon>Fungi</taxon>
        <taxon>Dikarya</taxon>
        <taxon>Ascomycota</taxon>
        <taxon>Pezizomycotina</taxon>
        <taxon>Eurotiomycetes</taxon>
        <taxon>Eurotiomycetidae</taxon>
        <taxon>Onygenales</taxon>
        <taxon>Ascosphaeraceae</taxon>
        <taxon>Ascosphaera</taxon>
    </lineage>
</organism>
<protein>
    <submittedName>
        <fullName evidence="3">Protein kinase-like domain protein</fullName>
    </submittedName>
</protein>
<dbReference type="OrthoDB" id="5418235at2759"/>
<dbReference type="InterPro" id="IPR011009">
    <property type="entry name" value="Kinase-like_dom_sf"/>
</dbReference>
<dbReference type="Gene3D" id="1.10.510.10">
    <property type="entry name" value="Transferase(Phosphotransferase) domain 1"/>
    <property type="match status" value="1"/>
</dbReference>
<evidence type="ECO:0000259" key="2">
    <source>
        <dbReference type="Pfam" id="PF24476"/>
    </source>
</evidence>
<accession>A0A166N798</accession>
<feature type="region of interest" description="Disordered" evidence="1">
    <location>
        <begin position="777"/>
        <end position="806"/>
    </location>
</feature>
<dbReference type="PANTHER" id="PTHR37542">
    <property type="entry name" value="HELO DOMAIN-CONTAINING PROTEIN-RELATED"/>
    <property type="match status" value="1"/>
</dbReference>
<feature type="compositionally biased region" description="Basic and acidic residues" evidence="1">
    <location>
        <begin position="1221"/>
        <end position="1240"/>
    </location>
</feature>
<feature type="compositionally biased region" description="Low complexity" evidence="1">
    <location>
        <begin position="1175"/>
        <end position="1185"/>
    </location>
</feature>
<dbReference type="Gene3D" id="1.20.120.1020">
    <property type="entry name" value="Prion-inhibition and propagation, HeLo domain"/>
    <property type="match status" value="1"/>
</dbReference>
<feature type="region of interest" description="Disordered" evidence="1">
    <location>
        <begin position="1175"/>
        <end position="1282"/>
    </location>
</feature>
<evidence type="ECO:0000313" key="4">
    <source>
        <dbReference type="Proteomes" id="UP000242877"/>
    </source>
</evidence>
<evidence type="ECO:0000313" key="3">
    <source>
        <dbReference type="EMBL" id="KZZ88110.1"/>
    </source>
</evidence>
<keyword evidence="4" id="KW-1185">Reference proteome</keyword>
<dbReference type="VEuPathDB" id="FungiDB:AAP_05170"/>
<proteinExistence type="predicted"/>
<sequence>MSVFRHGSSFLTRRLTELYTDTKSTCENVSSAARPDDDPELVALNQSFRAQQDRLLAWGLDWSDANAAQPNDIDDALNEAGYSELVAGVMSSIQELLNEAEQIQRPSGIPSGDSKGFSGGMKTVWTEAEIARSKELLEQLTSQIEKLYALSRSRRSMSKNISSGMFQSGKGLSRPSQVNLTKSSKEKEPFKVARKEAKLDRPMSQSIEELELNAAHLLNKTSTLQPSTQKELIRLFKATKDYYINSSALQFPKEGLAGNASPPPYENLAAPNSRLICHMYTSAMPPATATPSQDSMIPVLVEFSPIVPEIRNAQLFPSQERLRQMHHDLSRLIDNAQVSHLGLLKFIGYYIDAPNSRYAFVYHVPPTFAQRNRTLSLSNGAVKPRPLASLFYPPNDRQDSLPPHLENRFFLAYNLALAVLHLRSQNIVHGNINSHNILVFPSSVNALNETSDDICPEFIYPYLASFSHFDHSDQQLAPEPVSFRMYRHPDDNRIISDRSAWAYDFYSLGLVLLEIGLWTPLSALWKMKYDNSTFKSRLEKFYVKRLGSKCGSAYMKAVQLCLDAPNFVLSTTPMSDLSLRCVKTFTYPWSDPNESNNWNVFSKNFACTITNILLRSASLDIFFPPAELDLNEHLPPPLSTETIPPQITQSTTNDVDNNESLANEQLNHVPTNTESPEKPVQKRVLRKLPELDIPNDDLVKWNGAAMPKLSKLLQKVLRGSAESCSVSLVMAGEAVESAKPTVCVTCASVKKVRAALKRYITLDPGWDLIVLRGSVQQSKVPRSRRPRAKSSTVTTGPESSDPNPCYQKTPICGASIGAFRHDEHLPPVSYGGAILVDGVPYGMTVHHMLDSPESEDEVDDSDDDDLPPRSSADKWVPSAELLGIKPQGSFASAADEGESDGDDSFLLEATDDEEDDDDQSLALSFNDDDFLSDGYLTDDGGEGLFEDDAASVGDTAGLEPGEQPQIIVTQPAFDDVEDVFFQTDDNRDDEHLAAHTFGYVYASSGLRRWTYDGIKHEVDWALIKIDENRLEASINVVSAEEPHHNSNIKGGKVAMNDSSIIMLDKVAKVYELGGLNVHCCGRTSGLQSGRISSAMSLLKMHGRQSFSTSFSIDGNFGVPGDSGAWVFDRTTGRVCGHVLAWSEKCRTAYIAPMEILLADISRALGAKSVVLPGSQQAAQQTSSSSDVPVQPSAHERCSNSGSPHSHDRASSSYPFPCSSRSDSRSRSEARAHKKPVHELSNDMANSTHDEKGHEHPSEPHRTGTRASRESASSSGSGGRDSMRGLREVAASSYHNVNALIAWQRTMMGRLPL</sequence>
<dbReference type="InterPro" id="IPR056002">
    <property type="entry name" value="DUF7580"/>
</dbReference>
<gene>
    <name evidence="3" type="ORF">AAP_05170</name>
</gene>
<dbReference type="GO" id="GO:0016301">
    <property type="term" value="F:kinase activity"/>
    <property type="evidence" value="ECO:0007669"/>
    <property type="project" value="UniProtKB-KW"/>
</dbReference>
<feature type="region of interest" description="Disordered" evidence="1">
    <location>
        <begin position="163"/>
        <end position="201"/>
    </location>
</feature>
<dbReference type="InterPro" id="IPR038305">
    <property type="entry name" value="HeLo_sf"/>
</dbReference>
<keyword evidence="3" id="KW-0808">Transferase</keyword>
<dbReference type="Pfam" id="PF24476">
    <property type="entry name" value="DUF7580"/>
    <property type="match status" value="1"/>
</dbReference>